<dbReference type="OrthoDB" id="411211at2759"/>
<name>A0A4Z0AC15_9AGAM</name>
<comment type="similarity">
    <text evidence="1">Belongs to the PHAF1 family.</text>
</comment>
<dbReference type="AlphaFoldDB" id="A0A4Z0AC15"/>
<proteinExistence type="inferred from homology"/>
<keyword evidence="3" id="KW-1185">Reference proteome</keyword>
<dbReference type="GO" id="GO:0005802">
    <property type="term" value="C:trans-Golgi network"/>
    <property type="evidence" value="ECO:0007669"/>
    <property type="project" value="TreeGrafter"/>
</dbReference>
<accession>A0A4Z0AC15</accession>
<dbReference type="PANTHER" id="PTHR13465">
    <property type="entry name" value="UPF0183 PROTEIN"/>
    <property type="match status" value="1"/>
</dbReference>
<evidence type="ECO:0000313" key="2">
    <source>
        <dbReference type="EMBL" id="TFY83947.1"/>
    </source>
</evidence>
<evidence type="ECO:0000256" key="1">
    <source>
        <dbReference type="ARBA" id="ARBA00024339"/>
    </source>
</evidence>
<dbReference type="EMBL" id="SFCI01000003">
    <property type="protein sequence ID" value="TFY83947.1"/>
    <property type="molecule type" value="Genomic_DNA"/>
</dbReference>
<organism evidence="2 3">
    <name type="scientific">Hericium alpestre</name>
    <dbReference type="NCBI Taxonomy" id="135208"/>
    <lineage>
        <taxon>Eukaryota</taxon>
        <taxon>Fungi</taxon>
        <taxon>Dikarya</taxon>
        <taxon>Basidiomycota</taxon>
        <taxon>Agaricomycotina</taxon>
        <taxon>Agaricomycetes</taxon>
        <taxon>Russulales</taxon>
        <taxon>Hericiaceae</taxon>
        <taxon>Hericium</taxon>
    </lineage>
</organism>
<dbReference type="Proteomes" id="UP000298061">
    <property type="component" value="Unassembled WGS sequence"/>
</dbReference>
<gene>
    <name evidence="2" type="ORF">EWM64_g70</name>
</gene>
<evidence type="ECO:0000313" key="3">
    <source>
        <dbReference type="Proteomes" id="UP000298061"/>
    </source>
</evidence>
<dbReference type="InterPro" id="IPR005373">
    <property type="entry name" value="PHAF1"/>
</dbReference>
<dbReference type="GO" id="GO:0043001">
    <property type="term" value="P:Golgi to plasma membrane protein transport"/>
    <property type="evidence" value="ECO:0007669"/>
    <property type="project" value="TreeGrafter"/>
</dbReference>
<dbReference type="Pfam" id="PF03676">
    <property type="entry name" value="PHAF1"/>
    <property type="match status" value="1"/>
</dbReference>
<protein>
    <submittedName>
        <fullName evidence="2">Uncharacterized protein</fullName>
    </submittedName>
</protein>
<comment type="caution">
    <text evidence="2">The sequence shown here is derived from an EMBL/GenBank/DDBJ whole genome shotgun (WGS) entry which is preliminary data.</text>
</comment>
<sequence length="361" mass="40702">MFSAIDADIRLGSGLGIFQLGSSLWTVLDLLRSHQHTFPHVDVKYDPDSPTTPVILYLRPHFDLLFSGHHQRLHTICVRRLRDPHFPLTLLYKDKVLSSPDTELRRVGVNLAFGPTYPGNDLRYPGVWFSFEDEGLSDGLKAAASPSEDRMQQVKRVLISQIGFDGGQRDALDEVDECPVMHGELAEAIAKVHDGVVLRFYPKESEPVHVHLGVTTAQDLACELGPPLRIFYKEDDHFYNYFQYGIDFLISDVTHIVKKIILHTNAPGSPLFQRYKRCPWQIEGRPEDDEDDSPPRVKFYDRVDTISHFLSPGETPPSMLFDRTDEEAALTLPSSTTRLLGFDGIILEAASSSQVVSVTLF</sequence>
<dbReference type="InterPro" id="IPR039156">
    <property type="entry name" value="PHAF1/BROMI"/>
</dbReference>
<reference evidence="2 3" key="1">
    <citation type="submission" date="2019-02" db="EMBL/GenBank/DDBJ databases">
        <title>Genome sequencing of the rare red list fungi Hericium alpestre (H. flagellum).</title>
        <authorList>
            <person name="Buettner E."/>
            <person name="Kellner H."/>
        </authorList>
    </citation>
    <scope>NUCLEOTIDE SEQUENCE [LARGE SCALE GENOMIC DNA]</scope>
    <source>
        <strain evidence="2 3">DSM 108284</strain>
    </source>
</reference>
<dbReference type="PANTHER" id="PTHR13465:SF2">
    <property type="entry name" value="PHAGOSOME ASSEMBLY FACTOR 1"/>
    <property type="match status" value="1"/>
</dbReference>